<dbReference type="GeneID" id="46922077"/>
<dbReference type="RefSeq" id="WP_096018225.1">
    <property type="nucleotide sequence ID" value="NZ_CP015578.1"/>
</dbReference>
<reference evidence="2" key="1">
    <citation type="journal article" date="2017" name="Genome Biol. Evol.">
        <title>Comparative Genomic Analysis Identifies a Campylobacter Clade Deficient in Selenium Metabolism.</title>
        <authorList>
            <person name="Miller W.G."/>
            <person name="Yee E."/>
            <person name="Lopes B.S."/>
            <person name="Chapman M.H."/>
            <person name="Huynh S."/>
            <person name="Bono J.L."/>
            <person name="Parker C.T."/>
            <person name="Strachan N.J.C."/>
            <person name="Forbes K.J."/>
        </authorList>
    </citation>
    <scope>NUCLEOTIDE SEQUENCE [LARGE SCALE GENOMIC DNA]</scope>
    <source>
        <strain evidence="2">NCTC 13004</strain>
    </source>
</reference>
<proteinExistence type="predicted"/>
<dbReference type="AlphaFoldDB" id="A0A1X9SQ24"/>
<accession>A0A1X9SQ24</accession>
<gene>
    <name evidence="1" type="ORF">CLAN_1616</name>
</gene>
<reference evidence="2" key="2">
    <citation type="journal article" date="2017" name="Genome Biol. Evol.">
        <title>Comparative genomic analysis identifies a Campylobacter clade deficient in selenium metabolism.</title>
        <authorList>
            <person name="Miller W.G."/>
            <person name="Yee E."/>
            <person name="Lopes B.S."/>
            <person name="Chapman M.H."/>
            <person name="Huynh S."/>
            <person name="Bono J.L."/>
            <person name="Parker C.T."/>
            <person name="Strachan N.J.C."/>
            <person name="Forbes K.J."/>
        </authorList>
    </citation>
    <scope>NUCLEOTIDE SEQUENCE [LARGE SCALE GENOMIC DNA]</scope>
    <source>
        <strain evidence="2">NCTC 13004</strain>
    </source>
</reference>
<dbReference type="EMBL" id="CP015578">
    <property type="protein sequence ID" value="ARQ98324.1"/>
    <property type="molecule type" value="Genomic_DNA"/>
</dbReference>
<dbReference type="KEGG" id="clx:CLAN_1616"/>
<dbReference type="Proteomes" id="UP000202031">
    <property type="component" value="Chromosome"/>
</dbReference>
<name>A0A1X9SQ24_9BACT</name>
<evidence type="ECO:0000313" key="1">
    <source>
        <dbReference type="EMBL" id="ARQ98324.1"/>
    </source>
</evidence>
<organism evidence="1 2">
    <name type="scientific">Campylobacter lanienae NCTC 13004</name>
    <dbReference type="NCBI Taxonomy" id="1031753"/>
    <lineage>
        <taxon>Bacteria</taxon>
        <taxon>Pseudomonadati</taxon>
        <taxon>Campylobacterota</taxon>
        <taxon>Epsilonproteobacteria</taxon>
        <taxon>Campylobacterales</taxon>
        <taxon>Campylobacteraceae</taxon>
        <taxon>Campylobacter</taxon>
    </lineage>
</organism>
<sequence>MSLKNIFYIVFNTLPTICKHFSTTAKLTWFAYQNSDSIEKLKNASTKDEKINAAIELTKKVLEFKKENPAEFNEAFDALGEIILKIESDKDFRKSILG</sequence>
<protein>
    <submittedName>
        <fullName evidence="1">Uncharacterized protein</fullName>
    </submittedName>
</protein>
<evidence type="ECO:0000313" key="2">
    <source>
        <dbReference type="Proteomes" id="UP000202031"/>
    </source>
</evidence>